<dbReference type="KEGG" id="vg:77924211"/>
<keyword evidence="2" id="KW-1185">Reference proteome</keyword>
<dbReference type="EMBL" id="MN484601">
    <property type="protein sequence ID" value="QGF20222.1"/>
    <property type="molecule type" value="Genomic_DNA"/>
</dbReference>
<dbReference type="GeneID" id="77924211"/>
<accession>A0A5Q2F0F4</accession>
<organism evidence="1 2">
    <name type="scientific">Gordonia phage Sixama</name>
    <dbReference type="NCBI Taxonomy" id="2653271"/>
    <lineage>
        <taxon>Viruses</taxon>
        <taxon>Duplodnaviria</taxon>
        <taxon>Heunggongvirae</taxon>
        <taxon>Uroviricota</taxon>
        <taxon>Caudoviricetes</taxon>
        <taxon>Sixamavirus</taxon>
        <taxon>Sixamavirus sixama</taxon>
    </lineage>
</organism>
<sequence>MTAPEVPNANCTFCGKPIIWANKPPHEMARIKAEGAPVSEFHRPLDATKISAGWTIIQGAAYYVYVHDMHVCDVAPIAREAVETQHVAAAAFYAQEVAQRQVRDDNIKLYGKHYSKETARKLALHTVYSDFERDTVWTYALRYKCEKCEAKRDEICTSLAKGKAGYGEPIRRPHPQRYEKLTESDHRNIQRILAEWRQKYEYTP</sequence>
<evidence type="ECO:0000313" key="1">
    <source>
        <dbReference type="EMBL" id="QGF20222.1"/>
    </source>
</evidence>
<protein>
    <submittedName>
        <fullName evidence="1">Uncharacterized protein</fullName>
    </submittedName>
</protein>
<proteinExistence type="predicted"/>
<evidence type="ECO:0000313" key="2">
    <source>
        <dbReference type="Proteomes" id="UP000400849"/>
    </source>
</evidence>
<gene>
    <name evidence="1" type="primary">43</name>
    <name evidence="1" type="ORF">SEA_SIXAMA_43</name>
</gene>
<name>A0A5Q2F0F4_9CAUD</name>
<reference evidence="1 2" key="1">
    <citation type="submission" date="2019-09" db="EMBL/GenBank/DDBJ databases">
        <authorList>
            <person name="Christie C.A."/>
            <person name="Diallo A.S."/>
            <person name="Dixon Z."/>
            <person name="McIntosh P.M."/>
            <person name="Murthy K.H."/>
            <person name="Rosen M.G."/>
            <person name="Simpson L.M."/>
            <person name="Koustas K."/>
            <person name="Fogarty M.P."/>
            <person name="Molloy S.D."/>
            <person name="Garlena R.A."/>
            <person name="Russell D.A."/>
            <person name="Pope W.H."/>
            <person name="Jacobs-Sera D."/>
            <person name="Hatfull G.F."/>
        </authorList>
    </citation>
    <scope>NUCLEOTIDE SEQUENCE [LARGE SCALE GENOMIC DNA]</scope>
</reference>
<dbReference type="Proteomes" id="UP000400849">
    <property type="component" value="Segment"/>
</dbReference>
<dbReference type="RefSeq" id="YP_010648752.1">
    <property type="nucleotide sequence ID" value="NC_070762.1"/>
</dbReference>